<dbReference type="Pfam" id="PF11716">
    <property type="entry name" value="MDMPI_N"/>
    <property type="match status" value="1"/>
</dbReference>
<dbReference type="EMBL" id="JBHTJA010000083">
    <property type="protein sequence ID" value="MFD0904372.1"/>
    <property type="molecule type" value="Genomic_DNA"/>
</dbReference>
<organism evidence="2 3">
    <name type="scientific">Actinomadura sediminis</name>
    <dbReference type="NCBI Taxonomy" id="1038904"/>
    <lineage>
        <taxon>Bacteria</taxon>
        <taxon>Bacillati</taxon>
        <taxon>Actinomycetota</taxon>
        <taxon>Actinomycetes</taxon>
        <taxon>Streptosporangiales</taxon>
        <taxon>Thermomonosporaceae</taxon>
        <taxon>Actinomadura</taxon>
    </lineage>
</organism>
<dbReference type="PANTHER" id="PTHR40758:SF1">
    <property type="entry name" value="CONSERVED PROTEIN"/>
    <property type="match status" value="1"/>
</dbReference>
<accession>A0ABW3EZA6</accession>
<dbReference type="NCBIfam" id="TIGR03083">
    <property type="entry name" value="maleylpyruvate isomerase family mycothiol-dependent enzyme"/>
    <property type="match status" value="1"/>
</dbReference>
<dbReference type="InterPro" id="IPR024344">
    <property type="entry name" value="MDMPI_metal-binding"/>
</dbReference>
<dbReference type="Proteomes" id="UP001596972">
    <property type="component" value="Unassembled WGS sequence"/>
</dbReference>
<evidence type="ECO:0000313" key="3">
    <source>
        <dbReference type="Proteomes" id="UP001596972"/>
    </source>
</evidence>
<gene>
    <name evidence="2" type="ORF">ACFQ11_28580</name>
</gene>
<keyword evidence="3" id="KW-1185">Reference proteome</keyword>
<feature type="domain" description="Mycothiol-dependent maleylpyruvate isomerase metal-binding" evidence="1">
    <location>
        <begin position="8"/>
        <end position="131"/>
    </location>
</feature>
<dbReference type="Gene3D" id="1.20.120.450">
    <property type="entry name" value="dinb family like domain"/>
    <property type="match status" value="1"/>
</dbReference>
<dbReference type="InterPro" id="IPR017520">
    <property type="entry name" value="CHP03086"/>
</dbReference>
<comment type="caution">
    <text evidence="2">The sequence shown here is derived from an EMBL/GenBank/DDBJ whole genome shotgun (WGS) entry which is preliminary data.</text>
</comment>
<dbReference type="RefSeq" id="WP_378304167.1">
    <property type="nucleotide sequence ID" value="NZ_JBHTJA010000083.1"/>
</dbReference>
<dbReference type="NCBIfam" id="TIGR03086">
    <property type="entry name" value="TIGR03086 family metal-binding protein"/>
    <property type="match status" value="1"/>
</dbReference>
<dbReference type="SUPFAM" id="SSF109854">
    <property type="entry name" value="DinB/YfiT-like putative metalloenzymes"/>
    <property type="match status" value="1"/>
</dbReference>
<proteinExistence type="predicted"/>
<reference evidence="3" key="1">
    <citation type="journal article" date="2019" name="Int. J. Syst. Evol. Microbiol.">
        <title>The Global Catalogue of Microorganisms (GCM) 10K type strain sequencing project: providing services to taxonomists for standard genome sequencing and annotation.</title>
        <authorList>
            <consortium name="The Broad Institute Genomics Platform"/>
            <consortium name="The Broad Institute Genome Sequencing Center for Infectious Disease"/>
            <person name="Wu L."/>
            <person name="Ma J."/>
        </authorList>
    </citation>
    <scope>NUCLEOTIDE SEQUENCE [LARGE SCALE GENOMIC DNA]</scope>
    <source>
        <strain evidence="3">JCM 31202</strain>
    </source>
</reference>
<dbReference type="PANTHER" id="PTHR40758">
    <property type="entry name" value="CONSERVED PROTEIN"/>
    <property type="match status" value="1"/>
</dbReference>
<evidence type="ECO:0000259" key="1">
    <source>
        <dbReference type="Pfam" id="PF11716"/>
    </source>
</evidence>
<dbReference type="InterPro" id="IPR017517">
    <property type="entry name" value="Maleyloyr_isom"/>
</dbReference>
<evidence type="ECO:0000313" key="2">
    <source>
        <dbReference type="EMBL" id="MFD0904372.1"/>
    </source>
</evidence>
<sequence>MDTAILLEEAIAFALDAVEPVTPAALGRPTPCPGWNLDTLLRHAGESLDALAEAAATGAVRLLPDAGADTGGDGADDPVAAFRDGAARLAGAWAGADREGRTVTIGGCPLRAGVVAATGAIEIAVHGWDAAWAAGRPRPIPPRLAARLLHLASGLVTADTRAGLFAAPVPVPAGAGPHERLLAHLGRDPARLPRAAA</sequence>
<protein>
    <submittedName>
        <fullName evidence="2">TIGR03086 family metal-binding protein</fullName>
    </submittedName>
</protein>
<name>A0ABW3EZA6_9ACTN</name>
<dbReference type="InterPro" id="IPR034660">
    <property type="entry name" value="DinB/YfiT-like"/>
</dbReference>